<name>A0ABU7RIV0_9BACT</name>
<evidence type="ECO:0000313" key="1">
    <source>
        <dbReference type="EMBL" id="MEE6187876.1"/>
    </source>
</evidence>
<keyword evidence="2" id="KW-1185">Reference proteome</keyword>
<gene>
    <name evidence="1" type="ORF">V2H41_11395</name>
</gene>
<sequence length="78" mass="9378">MITMKRHYPENTHNIEPPHPQLFLQIPVCFTGNAITYLSSERDMRVNLDEWEWHEEIIDGEVYCIVTDRRNAEKPDRH</sequence>
<reference evidence="1 2" key="1">
    <citation type="submission" date="2024-01" db="EMBL/GenBank/DDBJ databases">
        <title>Niabella digestum sp. nov., isolated from waste digestion system.</title>
        <authorList>
            <person name="Zhang L."/>
        </authorList>
    </citation>
    <scope>NUCLEOTIDE SEQUENCE [LARGE SCALE GENOMIC DNA]</scope>
    <source>
        <strain evidence="1 2">A18</strain>
    </source>
</reference>
<accession>A0ABU7RIV0</accession>
<dbReference type="Proteomes" id="UP001357452">
    <property type="component" value="Unassembled WGS sequence"/>
</dbReference>
<organism evidence="1 2">
    <name type="scientific">Niabella digestorum</name>
    <dbReference type="NCBI Taxonomy" id="3117701"/>
    <lineage>
        <taxon>Bacteria</taxon>
        <taxon>Pseudomonadati</taxon>
        <taxon>Bacteroidota</taxon>
        <taxon>Chitinophagia</taxon>
        <taxon>Chitinophagales</taxon>
        <taxon>Chitinophagaceae</taxon>
        <taxon>Niabella</taxon>
    </lineage>
</organism>
<comment type="caution">
    <text evidence="1">The sequence shown here is derived from an EMBL/GenBank/DDBJ whole genome shotgun (WGS) entry which is preliminary data.</text>
</comment>
<dbReference type="EMBL" id="JAZGLY010000007">
    <property type="protein sequence ID" value="MEE6187876.1"/>
    <property type="molecule type" value="Genomic_DNA"/>
</dbReference>
<proteinExistence type="predicted"/>
<dbReference type="RefSeq" id="WP_330975282.1">
    <property type="nucleotide sequence ID" value="NZ_JAZGLY010000007.1"/>
</dbReference>
<protein>
    <submittedName>
        <fullName evidence="1">Uncharacterized protein</fullName>
    </submittedName>
</protein>
<evidence type="ECO:0000313" key="2">
    <source>
        <dbReference type="Proteomes" id="UP001357452"/>
    </source>
</evidence>